<dbReference type="AlphaFoldDB" id="A0A0L8GX83"/>
<evidence type="ECO:0000313" key="1">
    <source>
        <dbReference type="EMBL" id="KOF81636.1"/>
    </source>
</evidence>
<name>A0A0L8GX83_OCTBM</name>
<proteinExistence type="predicted"/>
<reference evidence="1" key="1">
    <citation type="submission" date="2015-07" db="EMBL/GenBank/DDBJ databases">
        <title>MeaNS - Measles Nucleotide Surveillance Program.</title>
        <authorList>
            <person name="Tran T."/>
            <person name="Druce J."/>
        </authorList>
    </citation>
    <scope>NUCLEOTIDE SEQUENCE</scope>
    <source>
        <strain evidence="1">UCB-OBI-ISO-001</strain>
        <tissue evidence="1">Gonad</tissue>
    </source>
</reference>
<accession>A0A0L8GX83</accession>
<organism evidence="1">
    <name type="scientific">Octopus bimaculoides</name>
    <name type="common">California two-spotted octopus</name>
    <dbReference type="NCBI Taxonomy" id="37653"/>
    <lineage>
        <taxon>Eukaryota</taxon>
        <taxon>Metazoa</taxon>
        <taxon>Spiralia</taxon>
        <taxon>Lophotrochozoa</taxon>
        <taxon>Mollusca</taxon>
        <taxon>Cephalopoda</taxon>
        <taxon>Coleoidea</taxon>
        <taxon>Octopodiformes</taxon>
        <taxon>Octopoda</taxon>
        <taxon>Incirrata</taxon>
        <taxon>Octopodidae</taxon>
        <taxon>Octopus</taxon>
    </lineage>
</organism>
<dbReference type="EMBL" id="KQ420022">
    <property type="protein sequence ID" value="KOF81636.1"/>
    <property type="molecule type" value="Genomic_DNA"/>
</dbReference>
<gene>
    <name evidence="1" type="ORF">OCBIM_22026256mg</name>
</gene>
<protein>
    <submittedName>
        <fullName evidence="1">Uncharacterized protein</fullName>
    </submittedName>
</protein>
<sequence length="62" mass="7437">METIHLSLYSFTINFIMIKRERCTTDYRKHKGYNSTPNKNRNSSFSKQVLTAKFIKLVFFKI</sequence>